<accession>A0ABR2MRJ6</accession>
<dbReference type="Pfam" id="PF13947">
    <property type="entry name" value="GUB_WAK_bind"/>
    <property type="match status" value="1"/>
</dbReference>
<evidence type="ECO:0000313" key="4">
    <source>
        <dbReference type="EMBL" id="KAK8966626.1"/>
    </source>
</evidence>
<dbReference type="InterPro" id="IPR025287">
    <property type="entry name" value="WAK_GUB"/>
</dbReference>
<dbReference type="Proteomes" id="UP001412067">
    <property type="component" value="Unassembled WGS sequence"/>
</dbReference>
<reference evidence="4 5" key="1">
    <citation type="journal article" date="2022" name="Nat. Plants">
        <title>Genomes of leafy and leafless Platanthera orchids illuminate the evolution of mycoheterotrophy.</title>
        <authorList>
            <person name="Li M.H."/>
            <person name="Liu K.W."/>
            <person name="Li Z."/>
            <person name="Lu H.C."/>
            <person name="Ye Q.L."/>
            <person name="Zhang D."/>
            <person name="Wang J.Y."/>
            <person name="Li Y.F."/>
            <person name="Zhong Z.M."/>
            <person name="Liu X."/>
            <person name="Yu X."/>
            <person name="Liu D.K."/>
            <person name="Tu X.D."/>
            <person name="Liu B."/>
            <person name="Hao Y."/>
            <person name="Liao X.Y."/>
            <person name="Jiang Y.T."/>
            <person name="Sun W.H."/>
            <person name="Chen J."/>
            <person name="Chen Y.Q."/>
            <person name="Ai Y."/>
            <person name="Zhai J.W."/>
            <person name="Wu S.S."/>
            <person name="Zhou Z."/>
            <person name="Hsiao Y.Y."/>
            <person name="Wu W.L."/>
            <person name="Chen Y.Y."/>
            <person name="Lin Y.F."/>
            <person name="Hsu J.L."/>
            <person name="Li C.Y."/>
            <person name="Wang Z.W."/>
            <person name="Zhao X."/>
            <person name="Zhong W.Y."/>
            <person name="Ma X.K."/>
            <person name="Ma L."/>
            <person name="Huang J."/>
            <person name="Chen G.Z."/>
            <person name="Huang M.Z."/>
            <person name="Huang L."/>
            <person name="Peng D.H."/>
            <person name="Luo Y.B."/>
            <person name="Zou S.Q."/>
            <person name="Chen S.P."/>
            <person name="Lan S."/>
            <person name="Tsai W.C."/>
            <person name="Van de Peer Y."/>
            <person name="Liu Z.J."/>
        </authorList>
    </citation>
    <scope>NUCLEOTIDE SEQUENCE [LARGE SCALE GENOMIC DNA]</scope>
    <source>
        <strain evidence="4">Lor288</strain>
    </source>
</reference>
<evidence type="ECO:0000256" key="1">
    <source>
        <dbReference type="ARBA" id="ARBA00004167"/>
    </source>
</evidence>
<proteinExistence type="predicted"/>
<comment type="caution">
    <text evidence="4">The sequence shown here is derived from an EMBL/GenBank/DDBJ whole genome shotgun (WGS) entry which is preliminary data.</text>
</comment>
<gene>
    <name evidence="4" type="ORF">KSP40_PGU010401</name>
</gene>
<dbReference type="EMBL" id="JBBWWR010000005">
    <property type="protein sequence ID" value="KAK8966626.1"/>
    <property type="molecule type" value="Genomic_DNA"/>
</dbReference>
<comment type="subcellular location">
    <subcellularLocation>
        <location evidence="1">Membrane</location>
        <topology evidence="1">Single-pass membrane protein</topology>
    </subcellularLocation>
</comment>
<evidence type="ECO:0000256" key="2">
    <source>
        <dbReference type="ARBA" id="ARBA00022729"/>
    </source>
</evidence>
<evidence type="ECO:0000313" key="5">
    <source>
        <dbReference type="Proteomes" id="UP001412067"/>
    </source>
</evidence>
<feature type="domain" description="Wall-associated receptor kinase galacturonan-binding" evidence="3">
    <location>
        <begin position="59"/>
        <end position="103"/>
    </location>
</feature>
<sequence>MFVCNIHDAGALLISPCIFLGSKSIKSTDIFFLLQLMYATTSALEKGDQVDLEFFSRRCPPNHCTGGSTEIRYPFRLESSHPYCGSTGLILSCSGGRVILPLPSLYPTLTLFVVSPLTAPRQLTTAVTEALV</sequence>
<protein>
    <recommendedName>
        <fullName evidence="3">Wall-associated receptor kinase galacturonan-binding domain-containing protein</fullName>
    </recommendedName>
</protein>
<organism evidence="4 5">
    <name type="scientific">Platanthera guangdongensis</name>
    <dbReference type="NCBI Taxonomy" id="2320717"/>
    <lineage>
        <taxon>Eukaryota</taxon>
        <taxon>Viridiplantae</taxon>
        <taxon>Streptophyta</taxon>
        <taxon>Embryophyta</taxon>
        <taxon>Tracheophyta</taxon>
        <taxon>Spermatophyta</taxon>
        <taxon>Magnoliopsida</taxon>
        <taxon>Liliopsida</taxon>
        <taxon>Asparagales</taxon>
        <taxon>Orchidaceae</taxon>
        <taxon>Orchidoideae</taxon>
        <taxon>Orchideae</taxon>
        <taxon>Orchidinae</taxon>
        <taxon>Platanthera</taxon>
    </lineage>
</organism>
<keyword evidence="5" id="KW-1185">Reference proteome</keyword>
<evidence type="ECO:0000259" key="3">
    <source>
        <dbReference type="Pfam" id="PF13947"/>
    </source>
</evidence>
<name>A0ABR2MRJ6_9ASPA</name>
<keyword evidence="2" id="KW-0732">Signal</keyword>